<proteinExistence type="predicted"/>
<evidence type="ECO:0000256" key="1">
    <source>
        <dbReference type="SAM" id="SignalP"/>
    </source>
</evidence>
<name>A0A835U6V2_VANPL</name>
<sequence>MACVAFNLFLFQPAFLPRINAMEKDVQLVHLQVDKLPNQACSIPASKPPGDMKLHCLNRVMSLQHKHSFSSFSGLLKFGSGMHNFVLCGYWIGPDVEDGWGFVEAFVDRNYICNKAFLCFGEGNPHLMKEF</sequence>
<reference evidence="4 5" key="1">
    <citation type="journal article" date="2020" name="Nat. Food">
        <title>A phased Vanilla planifolia genome enables genetic improvement of flavour and production.</title>
        <authorList>
            <person name="Hasing T."/>
            <person name="Tang H."/>
            <person name="Brym M."/>
            <person name="Khazi F."/>
            <person name="Huang T."/>
            <person name="Chambers A.H."/>
        </authorList>
    </citation>
    <scope>NUCLEOTIDE SEQUENCE [LARGE SCALE GENOMIC DNA]</scope>
    <source>
        <tissue evidence="3">Leaf</tissue>
    </source>
</reference>
<evidence type="ECO:0000313" key="4">
    <source>
        <dbReference type="Proteomes" id="UP000636800"/>
    </source>
</evidence>
<dbReference type="OrthoDB" id="1685715at2759"/>
<evidence type="ECO:0000313" key="3">
    <source>
        <dbReference type="EMBL" id="KAG0450728.1"/>
    </source>
</evidence>
<comment type="caution">
    <text evidence="3">The sequence shown here is derived from an EMBL/GenBank/DDBJ whole genome shotgun (WGS) entry which is preliminary data.</text>
</comment>
<keyword evidence="4" id="KW-1185">Reference proteome</keyword>
<evidence type="ECO:0000313" key="2">
    <source>
        <dbReference type="EMBL" id="KAG0450663.1"/>
    </source>
</evidence>
<evidence type="ECO:0008006" key="6">
    <source>
        <dbReference type="Google" id="ProtNLM"/>
    </source>
</evidence>
<dbReference type="Proteomes" id="UP000636800">
    <property type="component" value="Unassembled WGS sequence"/>
</dbReference>
<feature type="chain" id="PRO_5036418117" description="S-protein homolog" evidence="1">
    <location>
        <begin position="22"/>
        <end position="131"/>
    </location>
</feature>
<dbReference type="AlphaFoldDB" id="A0A835U6V2"/>
<gene>
    <name evidence="3" type="ORF">HPP92_026603</name>
    <name evidence="2" type="ORF">HPP92_026821</name>
</gene>
<dbReference type="Proteomes" id="UP000639772">
    <property type="component" value="Unassembled WGS sequence"/>
</dbReference>
<organism evidence="3 5">
    <name type="scientific">Vanilla planifolia</name>
    <name type="common">Vanilla</name>
    <dbReference type="NCBI Taxonomy" id="51239"/>
    <lineage>
        <taxon>Eukaryota</taxon>
        <taxon>Viridiplantae</taxon>
        <taxon>Streptophyta</taxon>
        <taxon>Embryophyta</taxon>
        <taxon>Tracheophyta</taxon>
        <taxon>Spermatophyta</taxon>
        <taxon>Magnoliopsida</taxon>
        <taxon>Liliopsida</taxon>
        <taxon>Asparagales</taxon>
        <taxon>Orchidaceae</taxon>
        <taxon>Vanilloideae</taxon>
        <taxon>Vanilleae</taxon>
        <taxon>Vanilla</taxon>
    </lineage>
</organism>
<dbReference type="EMBL" id="JADCNL010000093">
    <property type="protein sequence ID" value="KAG0450663.1"/>
    <property type="molecule type" value="Genomic_DNA"/>
</dbReference>
<dbReference type="EMBL" id="JADCNM010000094">
    <property type="protein sequence ID" value="KAG0450728.1"/>
    <property type="molecule type" value="Genomic_DNA"/>
</dbReference>
<keyword evidence="1" id="KW-0732">Signal</keyword>
<protein>
    <recommendedName>
        <fullName evidence="6">S-protein homolog</fullName>
    </recommendedName>
</protein>
<evidence type="ECO:0000313" key="5">
    <source>
        <dbReference type="Proteomes" id="UP000639772"/>
    </source>
</evidence>
<accession>A0A835U6V2</accession>
<feature type="signal peptide" evidence="1">
    <location>
        <begin position="1"/>
        <end position="21"/>
    </location>
</feature>